<feature type="compositionally biased region" description="Polar residues" evidence="1">
    <location>
        <begin position="232"/>
        <end position="244"/>
    </location>
</feature>
<protein>
    <submittedName>
        <fullName evidence="3">MAGE family-domain-containing protein</fullName>
    </submittedName>
</protein>
<dbReference type="InterPro" id="IPR041898">
    <property type="entry name" value="MAGE_WH1"/>
</dbReference>
<name>A0A9W9DMA3_9AGAR</name>
<evidence type="ECO:0000313" key="4">
    <source>
        <dbReference type="Proteomes" id="UP001150238"/>
    </source>
</evidence>
<evidence type="ECO:0000256" key="1">
    <source>
        <dbReference type="SAM" id="MobiDB-lite"/>
    </source>
</evidence>
<feature type="non-terminal residue" evidence="3">
    <location>
        <position position="388"/>
    </location>
</feature>
<feature type="compositionally biased region" description="Basic residues" evidence="1">
    <location>
        <begin position="158"/>
        <end position="171"/>
    </location>
</feature>
<reference evidence="3" key="1">
    <citation type="submission" date="2022-08" db="EMBL/GenBank/DDBJ databases">
        <authorList>
            <consortium name="DOE Joint Genome Institute"/>
            <person name="Min B."/>
            <person name="Riley R."/>
            <person name="Sierra-Patev S."/>
            <person name="Naranjo-Ortiz M."/>
            <person name="Looney B."/>
            <person name="Konkel Z."/>
            <person name="Slot J.C."/>
            <person name="Sakamoto Y."/>
            <person name="Steenwyk J.L."/>
            <person name="Rokas A."/>
            <person name="Carro J."/>
            <person name="Camarero S."/>
            <person name="Ferreira P."/>
            <person name="Molpeceres G."/>
            <person name="Ruiz-Duenas F.J."/>
            <person name="Serrano A."/>
            <person name="Henrissat B."/>
            <person name="Drula E."/>
            <person name="Hughes K.W."/>
            <person name="Mata J.L."/>
            <person name="Ishikawa N.K."/>
            <person name="Vargas-Isla R."/>
            <person name="Ushijima S."/>
            <person name="Smith C.A."/>
            <person name="Ahrendt S."/>
            <person name="Andreopoulos W."/>
            <person name="He G."/>
            <person name="Labutti K."/>
            <person name="Lipzen A."/>
            <person name="Ng V."/>
            <person name="Sandor L."/>
            <person name="Barry K."/>
            <person name="Martinez A.T."/>
            <person name="Xiao Y."/>
            <person name="Gibbons J.G."/>
            <person name="Terashima K."/>
            <person name="Hibbett D.S."/>
            <person name="Grigoriev I.V."/>
        </authorList>
    </citation>
    <scope>NUCLEOTIDE SEQUENCE</scope>
    <source>
        <strain evidence="3">Sp2 HRB7682 ss15</strain>
    </source>
</reference>
<dbReference type="EMBL" id="JANVFS010000020">
    <property type="protein sequence ID" value="KAJ4476430.1"/>
    <property type="molecule type" value="Genomic_DNA"/>
</dbReference>
<feature type="region of interest" description="Disordered" evidence="1">
    <location>
        <begin position="333"/>
        <end position="356"/>
    </location>
</feature>
<evidence type="ECO:0000259" key="2">
    <source>
        <dbReference type="Pfam" id="PF01454"/>
    </source>
</evidence>
<evidence type="ECO:0000313" key="3">
    <source>
        <dbReference type="EMBL" id="KAJ4476430.1"/>
    </source>
</evidence>
<reference evidence="3" key="2">
    <citation type="journal article" date="2023" name="Proc. Natl. Acad. Sci. U.S.A.">
        <title>A global phylogenomic analysis of the shiitake genus Lentinula.</title>
        <authorList>
            <person name="Sierra-Patev S."/>
            <person name="Min B."/>
            <person name="Naranjo-Ortiz M."/>
            <person name="Looney B."/>
            <person name="Konkel Z."/>
            <person name="Slot J.C."/>
            <person name="Sakamoto Y."/>
            <person name="Steenwyk J.L."/>
            <person name="Rokas A."/>
            <person name="Carro J."/>
            <person name="Camarero S."/>
            <person name="Ferreira P."/>
            <person name="Molpeceres G."/>
            <person name="Ruiz-Duenas F.J."/>
            <person name="Serrano A."/>
            <person name="Henrissat B."/>
            <person name="Drula E."/>
            <person name="Hughes K.W."/>
            <person name="Mata J.L."/>
            <person name="Ishikawa N.K."/>
            <person name="Vargas-Isla R."/>
            <person name="Ushijima S."/>
            <person name="Smith C.A."/>
            <person name="Donoghue J."/>
            <person name="Ahrendt S."/>
            <person name="Andreopoulos W."/>
            <person name="He G."/>
            <person name="LaButti K."/>
            <person name="Lipzen A."/>
            <person name="Ng V."/>
            <person name="Riley R."/>
            <person name="Sandor L."/>
            <person name="Barry K."/>
            <person name="Martinez A.T."/>
            <person name="Xiao Y."/>
            <person name="Gibbons J.G."/>
            <person name="Terashima K."/>
            <person name="Grigoriev I.V."/>
            <person name="Hibbett D."/>
        </authorList>
    </citation>
    <scope>NUCLEOTIDE SEQUENCE</scope>
    <source>
        <strain evidence="3">Sp2 HRB7682 ss15</strain>
    </source>
</reference>
<gene>
    <name evidence="3" type="ORF">C8J55DRAFT_516901</name>
</gene>
<feature type="domain" description="MAGE" evidence="2">
    <location>
        <begin position="74"/>
        <end position="367"/>
    </location>
</feature>
<dbReference type="AlphaFoldDB" id="A0A9W9DMA3"/>
<dbReference type="Gene3D" id="1.10.10.1200">
    <property type="entry name" value="MAGE homology domain, winged helix WH1 motif"/>
    <property type="match status" value="1"/>
</dbReference>
<dbReference type="Proteomes" id="UP001150238">
    <property type="component" value="Unassembled WGS sequence"/>
</dbReference>
<dbReference type="InterPro" id="IPR002190">
    <property type="entry name" value="MHD_dom"/>
</dbReference>
<dbReference type="InterPro" id="IPR041899">
    <property type="entry name" value="MAGE_WH2"/>
</dbReference>
<dbReference type="Gene3D" id="1.10.10.1210">
    <property type="entry name" value="MAGE homology domain, winged helix WH2 motif"/>
    <property type="match status" value="1"/>
</dbReference>
<accession>A0A9W9DMA3</accession>
<organism evidence="3 4">
    <name type="scientific">Lentinula lateritia</name>
    <dbReference type="NCBI Taxonomy" id="40482"/>
    <lineage>
        <taxon>Eukaryota</taxon>
        <taxon>Fungi</taxon>
        <taxon>Dikarya</taxon>
        <taxon>Basidiomycota</taxon>
        <taxon>Agaricomycotina</taxon>
        <taxon>Agaricomycetes</taxon>
        <taxon>Agaricomycetidae</taxon>
        <taxon>Agaricales</taxon>
        <taxon>Marasmiineae</taxon>
        <taxon>Omphalotaceae</taxon>
        <taxon>Lentinula</taxon>
    </lineage>
</organism>
<dbReference type="Pfam" id="PF01454">
    <property type="entry name" value="MAGE"/>
    <property type="match status" value="1"/>
</dbReference>
<sequence length="388" mass="41767">MLPASPRSDESQRRVAKKSKNGEVAITFVFHGPRQLVNTDAPSENEHCQVWSGGGGASQEGFDINLFGWPPLWSNEHKRMPLRTDEFSRKVFGPSSRASRSFNRVFQRAQSILNHTFGMELVELQSRAAMDKAAAAADPSALNEESEEDDGAPPATQGKRRGKATGLKKKASPTGSKTYILRSILHSTLISLAALPDEEILTAELDDASDELDDDGTPAPSQIQGSRRPRRSQSTSLSPPTCTGTLLSFSSPTLPALENVAALGIQNVILSLILTSGRLISDREPRGAVPLGRSAHNHSSGTGGTATFTIEAYLQLLIRQGYIDRVVSGEAGKPAKAAGGKRGRLSTAGGNLDGEDGENKYEWRWGPLNSKLSSPILRENYHPSLHVP</sequence>
<feature type="region of interest" description="Disordered" evidence="1">
    <location>
        <begin position="208"/>
        <end position="244"/>
    </location>
</feature>
<feature type="region of interest" description="Disordered" evidence="1">
    <location>
        <begin position="135"/>
        <end position="173"/>
    </location>
</feature>
<proteinExistence type="predicted"/>
<comment type="caution">
    <text evidence="3">The sequence shown here is derived from an EMBL/GenBank/DDBJ whole genome shotgun (WGS) entry which is preliminary data.</text>
</comment>